<dbReference type="RefSeq" id="WP_135645072.1">
    <property type="nucleotide sequence ID" value="NZ_RQGH01000035.1"/>
</dbReference>
<dbReference type="AlphaFoldDB" id="A0A4Z0ZNL4"/>
<dbReference type="Proteomes" id="UP000297567">
    <property type="component" value="Unassembled WGS sequence"/>
</dbReference>
<dbReference type="EMBL" id="RQGH01000035">
    <property type="protein sequence ID" value="TGL58606.1"/>
    <property type="molecule type" value="Genomic_DNA"/>
</dbReference>
<keyword evidence="2" id="KW-1185">Reference proteome</keyword>
<gene>
    <name evidence="1" type="ORF">EHQ62_17065</name>
</gene>
<reference evidence="1" key="1">
    <citation type="journal article" date="2019" name="PLoS Negl. Trop. Dis.">
        <title>Revisiting the worldwide diversity of Leptospira species in the environment.</title>
        <authorList>
            <person name="Vincent A.T."/>
            <person name="Schiettekatte O."/>
            <person name="Bourhy P."/>
            <person name="Veyrier F.J."/>
            <person name="Picardeau M."/>
        </authorList>
    </citation>
    <scope>NUCLEOTIDE SEQUENCE [LARGE SCALE GENOMIC DNA]</scope>
    <source>
        <strain evidence="1">201702451</strain>
    </source>
</reference>
<evidence type="ECO:0000313" key="2">
    <source>
        <dbReference type="Proteomes" id="UP000297567"/>
    </source>
</evidence>
<protein>
    <submittedName>
        <fullName evidence="1">Uncharacterized protein</fullName>
    </submittedName>
</protein>
<proteinExistence type="predicted"/>
<evidence type="ECO:0000313" key="1">
    <source>
        <dbReference type="EMBL" id="TGL58606.1"/>
    </source>
</evidence>
<accession>A0A4Z0ZNL4</accession>
<organism evidence="1 2">
    <name type="scientific">Leptospira jelokensis</name>
    <dbReference type="NCBI Taxonomy" id="2484931"/>
    <lineage>
        <taxon>Bacteria</taxon>
        <taxon>Pseudomonadati</taxon>
        <taxon>Spirochaetota</taxon>
        <taxon>Spirochaetia</taxon>
        <taxon>Leptospirales</taxon>
        <taxon>Leptospiraceae</taxon>
        <taxon>Leptospira</taxon>
    </lineage>
</organism>
<sequence>MPKKIGRGGETPFPISTKPNIFTPLRNEELLERRGESAYWFRLTQCPCPQETRVPDCKFCNEGLMKSFQEDLQIEEEISWKVEGRRIYLRYGPIKSVSKIFYYFREQKLELTVQEIKDDYVLVLEELEYYHQVQVDYKVKLISEIETIVNADSKVVFPEIEENGIYEAVDAIEVKNKNTVPIAAWTLTSVSFQKEIFGEVKIKLKVFQPIKIAYKTFSVDDRNTGIGRSLVENPDGELLAVMGSGYKLGEGDIIILTKSTLRHSMYVKFSPSDFDRLPFSPVAEIDKVISRGKDGFIEHRLGTDFLLMGENLVKWINPKPRSGYSIIYDYYTTFRVTSMVETGMGEDRAKPRQFKMKSVPSMQAR</sequence>
<comment type="caution">
    <text evidence="1">The sequence shown here is derived from an EMBL/GenBank/DDBJ whole genome shotgun (WGS) entry which is preliminary data.</text>
</comment>
<name>A0A4Z0ZNL4_9LEPT</name>